<dbReference type="EMBL" id="CAXAMN010025361">
    <property type="protein sequence ID" value="CAK9094591.1"/>
    <property type="molecule type" value="Genomic_DNA"/>
</dbReference>
<protein>
    <recommendedName>
        <fullName evidence="2">DUF7869 domain-containing protein</fullName>
    </recommendedName>
</protein>
<accession>A0ABP0R215</accession>
<dbReference type="Pfam" id="PF25273">
    <property type="entry name" value="DUF7869"/>
    <property type="match status" value="1"/>
</dbReference>
<evidence type="ECO:0000256" key="1">
    <source>
        <dbReference type="SAM" id="MobiDB-lite"/>
    </source>
</evidence>
<gene>
    <name evidence="3" type="ORF">CCMP2556_LOCUS45105</name>
</gene>
<feature type="region of interest" description="Disordered" evidence="1">
    <location>
        <begin position="698"/>
        <end position="720"/>
    </location>
</feature>
<keyword evidence="4" id="KW-1185">Reference proteome</keyword>
<dbReference type="PANTHER" id="PTHR33153:SF3">
    <property type="entry name" value="TRAFFICKING PROTEIN PARTICLE COMPLEX SUBUNIT 11 DOMAIN-CONTAINING PROTEIN"/>
    <property type="match status" value="1"/>
</dbReference>
<comment type="caution">
    <text evidence="3">The sequence shown here is derived from an EMBL/GenBank/DDBJ whole genome shotgun (WGS) entry which is preliminary data.</text>
</comment>
<feature type="compositionally biased region" description="Acidic residues" evidence="1">
    <location>
        <begin position="706"/>
        <end position="720"/>
    </location>
</feature>
<evidence type="ECO:0000313" key="4">
    <source>
        <dbReference type="Proteomes" id="UP001642484"/>
    </source>
</evidence>
<evidence type="ECO:0000313" key="3">
    <source>
        <dbReference type="EMBL" id="CAK9094591.1"/>
    </source>
</evidence>
<dbReference type="PANTHER" id="PTHR33153">
    <property type="entry name" value="MYND-TYPE DOMAIN-CONTAINING PROTEIN"/>
    <property type="match status" value="1"/>
</dbReference>
<feature type="domain" description="DUF7869" evidence="2">
    <location>
        <begin position="377"/>
        <end position="509"/>
    </location>
</feature>
<sequence>MGNETSSHSLSPPEIDDIGVVCAYKRVANFAHYWLKDLPDVCLEVQRALGSHGRPLKVASICTGWGVCDMSIHALNEALSMKASDAPLEVAIDGGVLYSSEDEIFPSSAEETVAADVVDETGSEIFFSSDAEGEEHVRKRARYNSRNTARVSFLGRPVCRRALERLLQVGGSSLERLRKGEACFTNKDRLPLAKHPTFHFTLRGEVAALWEDIVMFLWHMYQTASETLPTHWKSLRETPFEDDGLDPQDERDRLVNSIAQTLSTTSSDINHVLVGPGTFAGSRRCVMHCTRADLYWEYSAYAEARGLRVVYWSFRSMSQTWFQNMMEENARLAAPSNVAMNVLCIIQDGVDQSKFRCPRVKPTQRQTKLFQKLFRPQLHVAACWSHGFSVDVSVADEDLPKNSETQLEQLVRAFDHVLAEVGSLPPGVNIQTDNTYREGKNQWTLSFGALTVALGVWRHYTASYLRVGHSHEDIDQYFSQIASLLARAEFSDPREVVDLLDASYRPDSLADLQRKQAKQSKVWTHAYKLDTVARWKDWTEVRFCLRKDCGASSYGSCQPEEVRGFAPHGSDVMAFCKRRMADPEPVRVLCAVPAAVSYSLRSCFQQPQGDAVRRPLGEKVKQNIPAKARACFRQKFITEDALAYLLGWVDGHLPRDPRPRSYPVLALRRFELDLRADDVPRAPGRWEKPARFRVRRILRPNPGEASDSDCDDAAVPVEDE</sequence>
<dbReference type="Proteomes" id="UP001642484">
    <property type="component" value="Unassembled WGS sequence"/>
</dbReference>
<reference evidence="3 4" key="1">
    <citation type="submission" date="2024-02" db="EMBL/GenBank/DDBJ databases">
        <authorList>
            <person name="Chen Y."/>
            <person name="Shah S."/>
            <person name="Dougan E. K."/>
            <person name="Thang M."/>
            <person name="Chan C."/>
        </authorList>
    </citation>
    <scope>NUCLEOTIDE SEQUENCE [LARGE SCALE GENOMIC DNA]</scope>
</reference>
<evidence type="ECO:0000259" key="2">
    <source>
        <dbReference type="Pfam" id="PF25273"/>
    </source>
</evidence>
<dbReference type="InterPro" id="IPR057191">
    <property type="entry name" value="DUF7869"/>
</dbReference>
<name>A0ABP0R215_9DINO</name>
<organism evidence="3 4">
    <name type="scientific">Durusdinium trenchii</name>
    <dbReference type="NCBI Taxonomy" id="1381693"/>
    <lineage>
        <taxon>Eukaryota</taxon>
        <taxon>Sar</taxon>
        <taxon>Alveolata</taxon>
        <taxon>Dinophyceae</taxon>
        <taxon>Suessiales</taxon>
        <taxon>Symbiodiniaceae</taxon>
        <taxon>Durusdinium</taxon>
    </lineage>
</organism>
<proteinExistence type="predicted"/>